<dbReference type="GO" id="GO:0016020">
    <property type="term" value="C:membrane"/>
    <property type="evidence" value="ECO:0007669"/>
    <property type="project" value="UniProtKB-SubCell"/>
</dbReference>
<reference evidence="8 9" key="1">
    <citation type="submission" date="2019-06" db="EMBL/GenBank/DDBJ databases">
        <title>A novel bacterium of genus Marinomonas, isolated from coastal sand.</title>
        <authorList>
            <person name="Huang H."/>
            <person name="Mo K."/>
            <person name="Hu Y."/>
        </authorList>
    </citation>
    <scope>NUCLEOTIDE SEQUENCE [LARGE SCALE GENOMIC DNA]</scope>
    <source>
        <strain evidence="8 9">HB171799</strain>
    </source>
</reference>
<dbReference type="SMART" id="SM00283">
    <property type="entry name" value="MA"/>
    <property type="match status" value="1"/>
</dbReference>
<comment type="similarity">
    <text evidence="3">Belongs to the methyl-accepting chemotaxis (MCP) protein family.</text>
</comment>
<dbReference type="OrthoDB" id="2489132at2"/>
<dbReference type="CDD" id="cd11386">
    <property type="entry name" value="MCP_signal"/>
    <property type="match status" value="1"/>
</dbReference>
<evidence type="ECO:0000256" key="5">
    <source>
        <dbReference type="SAM" id="Coils"/>
    </source>
</evidence>
<dbReference type="PROSITE" id="PS50111">
    <property type="entry name" value="CHEMOTAXIS_TRANSDUC_2"/>
    <property type="match status" value="1"/>
</dbReference>
<dbReference type="GO" id="GO:0004888">
    <property type="term" value="F:transmembrane signaling receptor activity"/>
    <property type="evidence" value="ECO:0007669"/>
    <property type="project" value="InterPro"/>
</dbReference>
<evidence type="ECO:0000256" key="4">
    <source>
        <dbReference type="PROSITE-ProRule" id="PRU00284"/>
    </source>
</evidence>
<evidence type="ECO:0000256" key="6">
    <source>
        <dbReference type="SAM" id="Phobius"/>
    </source>
</evidence>
<evidence type="ECO:0000313" key="8">
    <source>
        <dbReference type="EMBL" id="TPE48882.1"/>
    </source>
</evidence>
<evidence type="ECO:0000259" key="7">
    <source>
        <dbReference type="PROSITE" id="PS50111"/>
    </source>
</evidence>
<proteinExistence type="inferred from homology"/>
<organism evidence="8 9">
    <name type="scientific">Maribrevibacterium harenarium</name>
    <dbReference type="NCBI Taxonomy" id="2589817"/>
    <lineage>
        <taxon>Bacteria</taxon>
        <taxon>Pseudomonadati</taxon>
        <taxon>Pseudomonadota</taxon>
        <taxon>Gammaproteobacteria</taxon>
        <taxon>Oceanospirillales</taxon>
        <taxon>Oceanospirillaceae</taxon>
        <taxon>Maribrevibacterium</taxon>
    </lineage>
</organism>
<dbReference type="Proteomes" id="UP000315901">
    <property type="component" value="Unassembled WGS sequence"/>
</dbReference>
<keyword evidence="2 4" id="KW-0807">Transducer</keyword>
<protein>
    <submittedName>
        <fullName evidence="8">Methyl-accepting chemotaxis protein</fullName>
    </submittedName>
</protein>
<evidence type="ECO:0000256" key="3">
    <source>
        <dbReference type="ARBA" id="ARBA00029447"/>
    </source>
</evidence>
<dbReference type="GO" id="GO:0006935">
    <property type="term" value="P:chemotaxis"/>
    <property type="evidence" value="ECO:0007669"/>
    <property type="project" value="InterPro"/>
</dbReference>
<keyword evidence="6" id="KW-1133">Transmembrane helix</keyword>
<dbReference type="PRINTS" id="PR00260">
    <property type="entry name" value="CHEMTRNSDUCR"/>
</dbReference>
<dbReference type="PANTHER" id="PTHR32089">
    <property type="entry name" value="METHYL-ACCEPTING CHEMOTAXIS PROTEIN MCPB"/>
    <property type="match status" value="1"/>
</dbReference>
<feature type="coiled-coil region" evidence="5">
    <location>
        <begin position="198"/>
        <end position="225"/>
    </location>
</feature>
<name>A0A501WJC3_9GAMM</name>
<evidence type="ECO:0000256" key="1">
    <source>
        <dbReference type="ARBA" id="ARBA00004370"/>
    </source>
</evidence>
<gene>
    <name evidence="8" type="ORF">FJM67_12700</name>
</gene>
<evidence type="ECO:0000256" key="2">
    <source>
        <dbReference type="ARBA" id="ARBA00023224"/>
    </source>
</evidence>
<dbReference type="Pfam" id="PF00015">
    <property type="entry name" value="MCPsignal"/>
    <property type="match status" value="1"/>
</dbReference>
<keyword evidence="9" id="KW-1185">Reference proteome</keyword>
<dbReference type="InterPro" id="IPR004090">
    <property type="entry name" value="Chemotax_Me-accpt_rcpt"/>
</dbReference>
<dbReference type="Gene3D" id="1.10.287.950">
    <property type="entry name" value="Methyl-accepting chemotaxis protein"/>
    <property type="match status" value="1"/>
</dbReference>
<feature type="transmembrane region" description="Helical" evidence="6">
    <location>
        <begin position="58"/>
        <end position="91"/>
    </location>
</feature>
<comment type="subcellular location">
    <subcellularLocation>
        <location evidence="1">Membrane</location>
    </subcellularLocation>
</comment>
<evidence type="ECO:0000313" key="9">
    <source>
        <dbReference type="Proteomes" id="UP000315901"/>
    </source>
</evidence>
<accession>A0A501WJC3</accession>
<comment type="caution">
    <text evidence="8">The sequence shown here is derived from an EMBL/GenBank/DDBJ whole genome shotgun (WGS) entry which is preliminary data.</text>
</comment>
<keyword evidence="6" id="KW-0472">Membrane</keyword>
<dbReference type="EMBL" id="VFRR01000028">
    <property type="protein sequence ID" value="TPE48882.1"/>
    <property type="molecule type" value="Genomic_DNA"/>
</dbReference>
<sequence>MIVINRINKNTIRCKPIHLTAYTLVVFCTYLIAIGRKVTDTIEKKSEQYMNVKWISPILILVACVVGTLVFAVPIGFTIIVTLFGFIPVLVPQANREQLSVPQKAATQPVEQVAANVCRITSDMAIGAAEVSHFVDNFTRDLRISMEHSGQISQASTNLKEHSQALSDHIATVSSTMEATADAASSSEQQLEQSAKRVVELAKLIEQTANQLDRLNQSADEIESITTVIQGVSEQTNLLALNAAIEAARAGEQGRGFAVVADEVRALAAKSSDASRQIADMLTEVRNNSQQTAAEMATVTAQSASLKEDLTAVTGTFIKITQDVQSASAALEQIEQSSIEFQTSSTQIDTSIGDVTQALANLSDRGTTLSKQAGKLSLGAEGVFRELDVVPHDNFFTKLLSEARSAAQSIGDLFAEQIKNGQISESDLFSQNYRPIANTNPTKFSTPFDSLTDRLLPAIQEPILERHQDVLYAGAVDRKGYFPTHNKRYSHPLTGDYERDLVNNRTKRIFDDATGGRCGAHTESFLLQTYKRDTGDVLHDLSVPIYVNGKHWGGFRIGFKSKR</sequence>
<keyword evidence="6" id="KW-0812">Transmembrane</keyword>
<dbReference type="GO" id="GO:0007165">
    <property type="term" value="P:signal transduction"/>
    <property type="evidence" value="ECO:0007669"/>
    <property type="project" value="UniProtKB-KW"/>
</dbReference>
<dbReference type="PANTHER" id="PTHR32089:SF112">
    <property type="entry name" value="LYSOZYME-LIKE PROTEIN-RELATED"/>
    <property type="match status" value="1"/>
</dbReference>
<dbReference type="SUPFAM" id="SSF58104">
    <property type="entry name" value="Methyl-accepting chemotaxis protein (MCP) signaling domain"/>
    <property type="match status" value="1"/>
</dbReference>
<feature type="domain" description="Methyl-accepting transducer" evidence="7">
    <location>
        <begin position="145"/>
        <end position="356"/>
    </location>
</feature>
<dbReference type="AlphaFoldDB" id="A0A501WJC3"/>
<dbReference type="InterPro" id="IPR004089">
    <property type="entry name" value="MCPsignal_dom"/>
</dbReference>
<keyword evidence="5" id="KW-0175">Coiled coil</keyword>